<dbReference type="Pfam" id="PF00126">
    <property type="entry name" value="HTH_1"/>
    <property type="match status" value="1"/>
</dbReference>
<dbReference type="InterPro" id="IPR000847">
    <property type="entry name" value="LysR_HTH_N"/>
</dbReference>
<dbReference type="EMBL" id="BAABWU010000013">
    <property type="protein sequence ID" value="GAA6197573.1"/>
    <property type="molecule type" value="Genomic_DNA"/>
</dbReference>
<evidence type="ECO:0000313" key="8">
    <source>
        <dbReference type="Proteomes" id="UP001441944"/>
    </source>
</evidence>
<accession>A0ABQ0AP10</accession>
<comment type="similarity">
    <text evidence="1">Belongs to the LysR transcriptional regulatory family.</text>
</comment>
<feature type="region of interest" description="Disordered" evidence="5">
    <location>
        <begin position="294"/>
        <end position="316"/>
    </location>
</feature>
<keyword evidence="4" id="KW-0804">Transcription</keyword>
<evidence type="ECO:0000256" key="2">
    <source>
        <dbReference type="ARBA" id="ARBA00023015"/>
    </source>
</evidence>
<name>A0ABQ0AP10_9RHOB</name>
<dbReference type="SUPFAM" id="SSF53850">
    <property type="entry name" value="Periplasmic binding protein-like II"/>
    <property type="match status" value="1"/>
</dbReference>
<dbReference type="InterPro" id="IPR005119">
    <property type="entry name" value="LysR_subst-bd"/>
</dbReference>
<sequence>MNDALLTDWSLIQSFLAVADCGSLSAAARQLDRSQPTLGRHIQSLEASLNQQLFERHPRGLRLSQAGTALLPMAREMQAQMYRLSLQAAGQSEELAGTVRITASVFASHYLLPPILADIRQAEPGIELELVPTDESENLLYRAADIALRMYRPSQLDVITQHIADLPLGIFAAHTYLARRGTPRSAAELWQHDLVGYDNNALILNAMRAMGWQVDRSTFAMRCDNQATYWQLVRAGCGIGFCQSDVARADTTVAELDLGVEIPPLPVWLTTHSAMRETPRIRRVWSLLAKGLKMASKSPPSPLKSGAVVDPEAPEG</sequence>
<evidence type="ECO:0000256" key="1">
    <source>
        <dbReference type="ARBA" id="ARBA00009437"/>
    </source>
</evidence>
<dbReference type="Pfam" id="PF03466">
    <property type="entry name" value="LysR_substrate"/>
    <property type="match status" value="1"/>
</dbReference>
<organism evidence="7 8">
    <name type="scientific">Pseudophaeobacter arcticus</name>
    <dbReference type="NCBI Taxonomy" id="385492"/>
    <lineage>
        <taxon>Bacteria</taxon>
        <taxon>Pseudomonadati</taxon>
        <taxon>Pseudomonadota</taxon>
        <taxon>Alphaproteobacteria</taxon>
        <taxon>Rhodobacterales</taxon>
        <taxon>Paracoccaceae</taxon>
        <taxon>Pseudophaeobacter</taxon>
    </lineage>
</organism>
<dbReference type="PROSITE" id="PS50931">
    <property type="entry name" value="HTH_LYSR"/>
    <property type="match status" value="1"/>
</dbReference>
<dbReference type="InterPro" id="IPR036388">
    <property type="entry name" value="WH-like_DNA-bd_sf"/>
</dbReference>
<proteinExistence type="inferred from homology"/>
<gene>
    <name evidence="7" type="ORF">NBRC116598_30170</name>
</gene>
<evidence type="ECO:0000256" key="4">
    <source>
        <dbReference type="ARBA" id="ARBA00023163"/>
    </source>
</evidence>
<protein>
    <submittedName>
        <fullName evidence="7">LysR family transcriptional regulator</fullName>
    </submittedName>
</protein>
<evidence type="ECO:0000256" key="3">
    <source>
        <dbReference type="ARBA" id="ARBA00023125"/>
    </source>
</evidence>
<dbReference type="SUPFAM" id="SSF46785">
    <property type="entry name" value="Winged helix' DNA-binding domain"/>
    <property type="match status" value="1"/>
</dbReference>
<evidence type="ECO:0000259" key="6">
    <source>
        <dbReference type="PROSITE" id="PS50931"/>
    </source>
</evidence>
<dbReference type="RefSeq" id="WP_353401239.1">
    <property type="nucleotide sequence ID" value="NZ_BAABWU010000013.1"/>
</dbReference>
<dbReference type="PANTHER" id="PTHR30537">
    <property type="entry name" value="HTH-TYPE TRANSCRIPTIONAL REGULATOR"/>
    <property type="match status" value="1"/>
</dbReference>
<dbReference type="InterPro" id="IPR036390">
    <property type="entry name" value="WH_DNA-bd_sf"/>
</dbReference>
<dbReference type="InterPro" id="IPR058163">
    <property type="entry name" value="LysR-type_TF_proteobact-type"/>
</dbReference>
<reference evidence="7 8" key="1">
    <citation type="submission" date="2024-04" db="EMBL/GenBank/DDBJ databases">
        <title>Draft genome sequence of Pseudophaeobacter arcticus NBRC 116598.</title>
        <authorList>
            <person name="Miyakawa T."/>
            <person name="Kusuya Y."/>
            <person name="Miura T."/>
        </authorList>
    </citation>
    <scope>NUCLEOTIDE SEQUENCE [LARGE SCALE GENOMIC DNA]</scope>
    <source>
        <strain evidence="7 8">SU-CL00105</strain>
    </source>
</reference>
<evidence type="ECO:0000313" key="7">
    <source>
        <dbReference type="EMBL" id="GAA6197573.1"/>
    </source>
</evidence>
<dbReference type="Gene3D" id="3.40.190.290">
    <property type="match status" value="1"/>
</dbReference>
<keyword evidence="8" id="KW-1185">Reference proteome</keyword>
<keyword evidence="3" id="KW-0238">DNA-binding</keyword>
<evidence type="ECO:0000256" key="5">
    <source>
        <dbReference type="SAM" id="MobiDB-lite"/>
    </source>
</evidence>
<dbReference type="Gene3D" id="1.10.10.10">
    <property type="entry name" value="Winged helix-like DNA-binding domain superfamily/Winged helix DNA-binding domain"/>
    <property type="match status" value="1"/>
</dbReference>
<comment type="caution">
    <text evidence="7">The sequence shown here is derived from an EMBL/GenBank/DDBJ whole genome shotgun (WGS) entry which is preliminary data.</text>
</comment>
<feature type="domain" description="HTH lysR-type" evidence="6">
    <location>
        <begin position="7"/>
        <end position="64"/>
    </location>
</feature>
<dbReference type="PRINTS" id="PR00039">
    <property type="entry name" value="HTHLYSR"/>
</dbReference>
<keyword evidence="2" id="KW-0805">Transcription regulation</keyword>
<dbReference type="Proteomes" id="UP001441944">
    <property type="component" value="Unassembled WGS sequence"/>
</dbReference>
<dbReference type="PANTHER" id="PTHR30537:SF3">
    <property type="entry name" value="TRANSCRIPTIONAL REGULATORY PROTEIN"/>
    <property type="match status" value="1"/>
</dbReference>